<dbReference type="Proteomes" id="UP000499080">
    <property type="component" value="Unassembled WGS sequence"/>
</dbReference>
<name>A0A4Y1ZY83_ARAVE</name>
<sequence length="78" mass="8711">MLRSFFGAIFEEADSDDARFADEEKSRAHSRMAKIKVRFSVVSEGHQIPFTILMEIEITAAQGAQGFLFNTALVITQS</sequence>
<gene>
    <name evidence="1" type="ORF">AVEN_146826_1</name>
</gene>
<accession>A0A4Y1ZY83</accession>
<proteinExistence type="predicted"/>
<dbReference type="EMBL" id="BGPR01078871">
    <property type="protein sequence ID" value="GBL72079.1"/>
    <property type="molecule type" value="Genomic_DNA"/>
</dbReference>
<organism evidence="1 2">
    <name type="scientific">Araneus ventricosus</name>
    <name type="common">Orbweaver spider</name>
    <name type="synonym">Epeira ventricosa</name>
    <dbReference type="NCBI Taxonomy" id="182803"/>
    <lineage>
        <taxon>Eukaryota</taxon>
        <taxon>Metazoa</taxon>
        <taxon>Ecdysozoa</taxon>
        <taxon>Arthropoda</taxon>
        <taxon>Chelicerata</taxon>
        <taxon>Arachnida</taxon>
        <taxon>Araneae</taxon>
        <taxon>Araneomorphae</taxon>
        <taxon>Entelegynae</taxon>
        <taxon>Araneoidea</taxon>
        <taxon>Araneidae</taxon>
        <taxon>Araneus</taxon>
    </lineage>
</organism>
<protein>
    <submittedName>
        <fullName evidence="1">Uncharacterized protein</fullName>
    </submittedName>
</protein>
<evidence type="ECO:0000313" key="1">
    <source>
        <dbReference type="EMBL" id="GBL72079.1"/>
    </source>
</evidence>
<comment type="caution">
    <text evidence="1">The sequence shown here is derived from an EMBL/GenBank/DDBJ whole genome shotgun (WGS) entry which is preliminary data.</text>
</comment>
<keyword evidence="2" id="KW-1185">Reference proteome</keyword>
<dbReference type="AlphaFoldDB" id="A0A4Y1ZY83"/>
<evidence type="ECO:0000313" key="2">
    <source>
        <dbReference type="Proteomes" id="UP000499080"/>
    </source>
</evidence>
<reference evidence="1 2" key="1">
    <citation type="journal article" date="2019" name="Sci. Rep.">
        <title>Orb-weaving spider Araneus ventricosus genome elucidates the spidroin gene catalogue.</title>
        <authorList>
            <person name="Kono N."/>
            <person name="Nakamura H."/>
            <person name="Ohtoshi R."/>
            <person name="Moran D.A.P."/>
            <person name="Shinohara A."/>
            <person name="Yoshida Y."/>
            <person name="Fujiwara M."/>
            <person name="Mori M."/>
            <person name="Tomita M."/>
            <person name="Arakawa K."/>
        </authorList>
    </citation>
    <scope>NUCLEOTIDE SEQUENCE [LARGE SCALE GENOMIC DNA]</scope>
</reference>